<accession>A0A645E5Z5</accession>
<feature type="domain" description="Baseplate hub protein gp44/GpP-like C-terminal" evidence="2">
    <location>
        <begin position="4"/>
        <end position="85"/>
    </location>
</feature>
<dbReference type="AlphaFoldDB" id="A0A645E5Z5"/>
<evidence type="ECO:0000313" key="3">
    <source>
        <dbReference type="EMBL" id="MPM95982.1"/>
    </source>
</evidence>
<dbReference type="Gene3D" id="2.30.300.10">
    <property type="entry name" value="Baseplate protein-like domain - beta roll fold"/>
    <property type="match status" value="1"/>
</dbReference>
<dbReference type="SUPFAM" id="SSF69279">
    <property type="entry name" value="Phage tail proteins"/>
    <property type="match status" value="1"/>
</dbReference>
<sequence length="120" mass="13043">MYEKSAETRAKREAAQRTGESTQVSVTVQGWTQSNGELWPLNGTVKIESPALYLSHELIIDSVNFTAGDGGSNTVMVLKQPDAFLNLDSAGKAAKKANKKKGSSVEDYSKYWEDAKEAGE</sequence>
<dbReference type="InterPro" id="IPR053982">
    <property type="entry name" value="Gp44/GpP-like_C"/>
</dbReference>
<gene>
    <name evidence="3" type="ORF">SDC9_143138</name>
</gene>
<name>A0A645E5Z5_9ZZZZ</name>
<reference evidence="3" key="1">
    <citation type="submission" date="2019-08" db="EMBL/GenBank/DDBJ databases">
        <authorList>
            <person name="Kucharzyk K."/>
            <person name="Murdoch R.W."/>
            <person name="Higgins S."/>
            <person name="Loffler F."/>
        </authorList>
    </citation>
    <scope>NUCLEOTIDE SEQUENCE</scope>
</reference>
<feature type="region of interest" description="Disordered" evidence="1">
    <location>
        <begin position="1"/>
        <end position="22"/>
    </location>
</feature>
<evidence type="ECO:0000256" key="1">
    <source>
        <dbReference type="SAM" id="MobiDB-lite"/>
    </source>
</evidence>
<dbReference type="EMBL" id="VSSQ01042407">
    <property type="protein sequence ID" value="MPM95982.1"/>
    <property type="molecule type" value="Genomic_DNA"/>
</dbReference>
<feature type="compositionally biased region" description="Basic and acidic residues" evidence="1">
    <location>
        <begin position="1"/>
        <end position="15"/>
    </location>
</feature>
<protein>
    <recommendedName>
        <fullName evidence="2">Baseplate hub protein gp44/GpP-like C-terminal domain-containing protein</fullName>
    </recommendedName>
</protein>
<evidence type="ECO:0000259" key="2">
    <source>
        <dbReference type="Pfam" id="PF21929"/>
    </source>
</evidence>
<comment type="caution">
    <text evidence="3">The sequence shown here is derived from an EMBL/GenBank/DDBJ whole genome shotgun (WGS) entry which is preliminary data.</text>
</comment>
<dbReference type="Pfam" id="PF21929">
    <property type="entry name" value="GpP_4th"/>
    <property type="match status" value="1"/>
</dbReference>
<organism evidence="3">
    <name type="scientific">bioreactor metagenome</name>
    <dbReference type="NCBI Taxonomy" id="1076179"/>
    <lineage>
        <taxon>unclassified sequences</taxon>
        <taxon>metagenomes</taxon>
        <taxon>ecological metagenomes</taxon>
    </lineage>
</organism>
<proteinExistence type="predicted"/>